<evidence type="ECO:0000313" key="10">
    <source>
        <dbReference type="EMBL" id="EFC05161.1"/>
    </source>
</evidence>
<reference evidence="11" key="1">
    <citation type="submission" date="2009-12" db="EMBL/GenBank/DDBJ databases">
        <title>Sequence of Clostridiales genomosp. BVAB3 str. UPII9-5.</title>
        <authorList>
            <person name="Madupu R."/>
            <person name="Durkin A.S."/>
            <person name="Torralba M."/>
            <person name="Methe B."/>
            <person name="Sutton G.G."/>
            <person name="Strausberg R.L."/>
            <person name="Nelson K.E."/>
        </authorList>
    </citation>
    <scope>NUCLEOTIDE SEQUENCE [LARGE SCALE GENOMIC DNA]</scope>
    <source>
        <strain evidence="11">W1219</strain>
    </source>
</reference>
<dbReference type="SMART" id="SM00448">
    <property type="entry name" value="REC"/>
    <property type="match status" value="1"/>
</dbReference>
<dbReference type="Pfam" id="PF00486">
    <property type="entry name" value="Trans_reg_C"/>
    <property type="match status" value="1"/>
</dbReference>
<sequence length="222" mass="25587">MATILIVDDEEKIRFLIDTYAKHEGYLTVLASNGLEALEKLKMHSIDLVVMDVMMPELDGFSALEKMKALQPNLPVILLTALGQEYDKVHGFELGVDDYVEKPFSPKVLLLRMRAILQRVYGHQLEGYEKEGLKVDYQAHKVMLNNCVLSLSPKEYDLLVYLIKNKGIALSREQLLRQVWGMDFFGDDRTLDTHIKLLRKNLQDFAKHIVTIRGVGYRYDEE</sequence>
<dbReference type="PANTHER" id="PTHR48111">
    <property type="entry name" value="REGULATOR OF RPOS"/>
    <property type="match status" value="1"/>
</dbReference>
<dbReference type="InterPro" id="IPR001867">
    <property type="entry name" value="OmpR/PhoB-type_DNA-bd"/>
</dbReference>
<evidence type="ECO:0000259" key="9">
    <source>
        <dbReference type="PROSITE" id="PS51755"/>
    </source>
</evidence>
<dbReference type="OrthoDB" id="9790442at2"/>
<accession>D2MQ92</accession>
<comment type="caution">
    <text evidence="10">The sequence shown here is derived from an EMBL/GenBank/DDBJ whole genome shotgun (WGS) entry which is preliminary data.</text>
</comment>
<evidence type="ECO:0000256" key="2">
    <source>
        <dbReference type="ARBA" id="ARBA00023012"/>
    </source>
</evidence>
<keyword evidence="1 6" id="KW-0597">Phosphoprotein</keyword>
<evidence type="ECO:0000256" key="3">
    <source>
        <dbReference type="ARBA" id="ARBA00023015"/>
    </source>
</evidence>
<keyword evidence="4 7" id="KW-0238">DNA-binding</keyword>
<evidence type="ECO:0000256" key="4">
    <source>
        <dbReference type="ARBA" id="ARBA00023125"/>
    </source>
</evidence>
<keyword evidence="3" id="KW-0805">Transcription regulation</keyword>
<dbReference type="Gene3D" id="3.40.50.2300">
    <property type="match status" value="1"/>
</dbReference>
<dbReference type="GO" id="GO:0006355">
    <property type="term" value="P:regulation of DNA-templated transcription"/>
    <property type="evidence" value="ECO:0007669"/>
    <property type="project" value="InterPro"/>
</dbReference>
<evidence type="ECO:0000259" key="8">
    <source>
        <dbReference type="PROSITE" id="PS50110"/>
    </source>
</evidence>
<dbReference type="Pfam" id="PF00072">
    <property type="entry name" value="Response_reg"/>
    <property type="match status" value="1"/>
</dbReference>
<dbReference type="SUPFAM" id="SSF52172">
    <property type="entry name" value="CheY-like"/>
    <property type="match status" value="1"/>
</dbReference>
<keyword evidence="5" id="KW-0804">Transcription</keyword>
<dbReference type="CDD" id="cd00383">
    <property type="entry name" value="trans_reg_C"/>
    <property type="match status" value="1"/>
</dbReference>
<name>D2MQ92_9FIRM</name>
<evidence type="ECO:0000256" key="6">
    <source>
        <dbReference type="PROSITE-ProRule" id="PRU00169"/>
    </source>
</evidence>
<protein>
    <submittedName>
        <fullName evidence="10">Response regulator receiver domain protein</fullName>
    </submittedName>
</protein>
<feature type="modified residue" description="4-aspartylphosphate" evidence="6">
    <location>
        <position position="52"/>
    </location>
</feature>
<feature type="domain" description="OmpR/PhoB-type" evidence="9">
    <location>
        <begin position="125"/>
        <end position="221"/>
    </location>
</feature>
<dbReference type="InterPro" id="IPR001789">
    <property type="entry name" value="Sig_transdc_resp-reg_receiver"/>
</dbReference>
<keyword evidence="2" id="KW-0902">Two-component regulatory system</keyword>
<dbReference type="InterPro" id="IPR036388">
    <property type="entry name" value="WH-like_DNA-bd_sf"/>
</dbReference>
<evidence type="ECO:0000313" key="11">
    <source>
        <dbReference type="Proteomes" id="UP000005017"/>
    </source>
</evidence>
<dbReference type="PROSITE" id="PS50110">
    <property type="entry name" value="RESPONSE_REGULATORY"/>
    <property type="match status" value="1"/>
</dbReference>
<evidence type="ECO:0000256" key="1">
    <source>
        <dbReference type="ARBA" id="ARBA00022553"/>
    </source>
</evidence>
<dbReference type="GO" id="GO:0032993">
    <property type="term" value="C:protein-DNA complex"/>
    <property type="evidence" value="ECO:0007669"/>
    <property type="project" value="TreeGrafter"/>
</dbReference>
<evidence type="ECO:0000256" key="7">
    <source>
        <dbReference type="PROSITE-ProRule" id="PRU01091"/>
    </source>
</evidence>
<dbReference type="EMBL" id="ADFR01000016">
    <property type="protein sequence ID" value="EFC05161.1"/>
    <property type="molecule type" value="Genomic_DNA"/>
</dbReference>
<dbReference type="PANTHER" id="PTHR48111:SF21">
    <property type="entry name" value="DNA-BINDING DUAL MASTER TRANSCRIPTIONAL REGULATOR RPAA"/>
    <property type="match status" value="1"/>
</dbReference>
<dbReference type="STRING" id="679192.HMPREF9013_0441"/>
<dbReference type="GO" id="GO:0000156">
    <property type="term" value="F:phosphorelay response regulator activity"/>
    <property type="evidence" value="ECO:0007669"/>
    <property type="project" value="TreeGrafter"/>
</dbReference>
<dbReference type="CDD" id="cd17574">
    <property type="entry name" value="REC_OmpR"/>
    <property type="match status" value="1"/>
</dbReference>
<dbReference type="eggNOG" id="COG0745">
    <property type="taxonomic scope" value="Bacteria"/>
</dbReference>
<feature type="DNA-binding region" description="OmpR/PhoB-type" evidence="7">
    <location>
        <begin position="125"/>
        <end position="221"/>
    </location>
</feature>
<proteinExistence type="predicted"/>
<dbReference type="GO" id="GO:0000976">
    <property type="term" value="F:transcription cis-regulatory region binding"/>
    <property type="evidence" value="ECO:0007669"/>
    <property type="project" value="TreeGrafter"/>
</dbReference>
<dbReference type="SMART" id="SM00862">
    <property type="entry name" value="Trans_reg_C"/>
    <property type="match status" value="1"/>
</dbReference>
<dbReference type="InterPro" id="IPR039420">
    <property type="entry name" value="WalR-like"/>
</dbReference>
<dbReference type="RefSeq" id="WP_006627555.1">
    <property type="nucleotide sequence ID" value="NZ_ADFR01000016.1"/>
</dbReference>
<keyword evidence="11" id="KW-1185">Reference proteome</keyword>
<dbReference type="Gene3D" id="6.10.250.690">
    <property type="match status" value="1"/>
</dbReference>
<organism evidence="10 11">
    <name type="scientific">Bulleidia extructa W1219</name>
    <dbReference type="NCBI Taxonomy" id="679192"/>
    <lineage>
        <taxon>Bacteria</taxon>
        <taxon>Bacillati</taxon>
        <taxon>Bacillota</taxon>
        <taxon>Erysipelotrichia</taxon>
        <taxon>Erysipelotrichales</taxon>
        <taxon>Erysipelotrichaceae</taxon>
        <taxon>Bulleidia</taxon>
    </lineage>
</organism>
<dbReference type="GO" id="GO:0005829">
    <property type="term" value="C:cytosol"/>
    <property type="evidence" value="ECO:0007669"/>
    <property type="project" value="TreeGrafter"/>
</dbReference>
<dbReference type="Proteomes" id="UP000005017">
    <property type="component" value="Unassembled WGS sequence"/>
</dbReference>
<evidence type="ECO:0000256" key="5">
    <source>
        <dbReference type="ARBA" id="ARBA00023163"/>
    </source>
</evidence>
<dbReference type="Gene3D" id="1.10.10.10">
    <property type="entry name" value="Winged helix-like DNA-binding domain superfamily/Winged helix DNA-binding domain"/>
    <property type="match status" value="1"/>
</dbReference>
<dbReference type="InterPro" id="IPR011006">
    <property type="entry name" value="CheY-like_superfamily"/>
</dbReference>
<dbReference type="AlphaFoldDB" id="D2MQ92"/>
<feature type="domain" description="Response regulatory" evidence="8">
    <location>
        <begin position="3"/>
        <end position="117"/>
    </location>
</feature>
<gene>
    <name evidence="10" type="ORF">HMPREF9013_0441</name>
</gene>
<dbReference type="PROSITE" id="PS51755">
    <property type="entry name" value="OMPR_PHOB"/>
    <property type="match status" value="1"/>
</dbReference>